<feature type="compositionally biased region" description="Acidic residues" evidence="1">
    <location>
        <begin position="55"/>
        <end position="83"/>
    </location>
</feature>
<sequence>MPVHEKTTGGEVLLRGIDERVSAGDRVDVDDDFAAYLESRGDFRPVDVQDADFREVDDDTDESDSTGENDDETDETDSTDESNADGSDLIAVDEWLDNPYQERADRVLEGDVDAHLDTIAEEETSTTVQDAIGERRAELEG</sequence>
<evidence type="ECO:0000256" key="1">
    <source>
        <dbReference type="SAM" id="MobiDB-lite"/>
    </source>
</evidence>
<dbReference type="AlphaFoldDB" id="A0ABD5QTA6"/>
<comment type="caution">
    <text evidence="2">The sequence shown here is derived from an EMBL/GenBank/DDBJ whole genome shotgun (WGS) entry which is preliminary data.</text>
</comment>
<dbReference type="EMBL" id="JBHSKV010000017">
    <property type="protein sequence ID" value="MFC5135492.1"/>
    <property type="molecule type" value="Genomic_DNA"/>
</dbReference>
<feature type="region of interest" description="Disordered" evidence="1">
    <location>
        <begin position="38"/>
        <end position="94"/>
    </location>
</feature>
<feature type="compositionally biased region" description="Basic and acidic residues" evidence="1">
    <location>
        <begin position="39"/>
        <end position="54"/>
    </location>
</feature>
<gene>
    <name evidence="2" type="ORF">ACFPJA_12295</name>
</gene>
<evidence type="ECO:0000313" key="2">
    <source>
        <dbReference type="EMBL" id="MFC5135492.1"/>
    </source>
</evidence>
<accession>A0ABD5QTA6</accession>
<protein>
    <submittedName>
        <fullName evidence="2">Uncharacterized protein</fullName>
    </submittedName>
</protein>
<evidence type="ECO:0000313" key="3">
    <source>
        <dbReference type="Proteomes" id="UP001596145"/>
    </source>
</evidence>
<name>A0ABD5QTA6_9EURY</name>
<keyword evidence="3" id="KW-1185">Reference proteome</keyword>
<organism evidence="2 3">
    <name type="scientific">Halorubrum glutamatedens</name>
    <dbReference type="NCBI Taxonomy" id="2707018"/>
    <lineage>
        <taxon>Archaea</taxon>
        <taxon>Methanobacteriati</taxon>
        <taxon>Methanobacteriota</taxon>
        <taxon>Stenosarchaea group</taxon>
        <taxon>Halobacteria</taxon>
        <taxon>Halobacteriales</taxon>
        <taxon>Haloferacaceae</taxon>
        <taxon>Halorubrum</taxon>
    </lineage>
</organism>
<dbReference type="Proteomes" id="UP001596145">
    <property type="component" value="Unassembled WGS sequence"/>
</dbReference>
<proteinExistence type="predicted"/>
<dbReference type="RefSeq" id="WP_122106586.1">
    <property type="nucleotide sequence ID" value="NZ_JBHSKV010000017.1"/>
</dbReference>
<feature type="compositionally biased region" description="Basic and acidic residues" evidence="1">
    <location>
        <begin position="132"/>
        <end position="141"/>
    </location>
</feature>
<feature type="region of interest" description="Disordered" evidence="1">
    <location>
        <begin position="119"/>
        <end position="141"/>
    </location>
</feature>
<reference evidence="2 3" key="1">
    <citation type="journal article" date="2019" name="Int. J. Syst. Evol. Microbiol.">
        <title>The Global Catalogue of Microorganisms (GCM) 10K type strain sequencing project: providing services to taxonomists for standard genome sequencing and annotation.</title>
        <authorList>
            <consortium name="The Broad Institute Genomics Platform"/>
            <consortium name="The Broad Institute Genome Sequencing Center for Infectious Disease"/>
            <person name="Wu L."/>
            <person name="Ma J."/>
        </authorList>
    </citation>
    <scope>NUCLEOTIDE SEQUENCE [LARGE SCALE GENOMIC DNA]</scope>
    <source>
        <strain evidence="2 3">CGMCC 1.16026</strain>
    </source>
</reference>